<gene>
    <name evidence="1" type="ORF">F7R26_003785</name>
</gene>
<name>A0A643FPN6_9BURK</name>
<accession>A0A643FPN6</accession>
<dbReference type="RefSeq" id="WP_150988678.1">
    <property type="nucleotide sequence ID" value="NZ_CP062803.1"/>
</dbReference>
<dbReference type="GeneID" id="98400010"/>
<protein>
    <submittedName>
        <fullName evidence="1">Uncharacterized protein</fullName>
    </submittedName>
</protein>
<sequence length="80" mass="8824">MDRQIKNKAELRAMIRAEQQKFAECSGACFGDVCWHAPDAGGCNWNLSTMEGGDSAACIEKIRPFTATLQAQYNIPDEGR</sequence>
<evidence type="ECO:0000313" key="2">
    <source>
        <dbReference type="Proteomes" id="UP000397656"/>
    </source>
</evidence>
<proteinExistence type="predicted"/>
<organism evidence="1 2">
    <name type="scientific">Cupriavidus basilensis</name>
    <dbReference type="NCBI Taxonomy" id="68895"/>
    <lineage>
        <taxon>Bacteria</taxon>
        <taxon>Pseudomonadati</taxon>
        <taxon>Pseudomonadota</taxon>
        <taxon>Betaproteobacteria</taxon>
        <taxon>Burkholderiales</taxon>
        <taxon>Burkholderiaceae</taxon>
        <taxon>Cupriavidus</taxon>
    </lineage>
</organism>
<evidence type="ECO:0000313" key="1">
    <source>
        <dbReference type="EMBL" id="QOT77212.1"/>
    </source>
</evidence>
<dbReference type="AlphaFoldDB" id="A0A643FPN6"/>
<reference evidence="1 2" key="1">
    <citation type="submission" date="2020-10" db="EMBL/GenBank/DDBJ databases">
        <title>Complete genome sequence of Cupriavidus basilensis CCUG 49340T.</title>
        <authorList>
            <person name="Salva-Serra F."/>
            <person name="Donoso R.A."/>
            <person name="Cho K.H."/>
            <person name="Yoo J.A."/>
            <person name="Lee K."/>
            <person name="Yoon S.-H."/>
            <person name="Perez-Pantoja D."/>
            <person name="Moore E.R.B."/>
        </authorList>
    </citation>
    <scope>NUCLEOTIDE SEQUENCE [LARGE SCALE GENOMIC DNA]</scope>
    <source>
        <strain evidence="2">CCUG 49340</strain>
    </source>
</reference>
<dbReference type="Proteomes" id="UP000397656">
    <property type="component" value="Chromosome 1"/>
</dbReference>
<dbReference type="EMBL" id="CP062803">
    <property type="protein sequence ID" value="QOT77212.1"/>
    <property type="molecule type" value="Genomic_DNA"/>
</dbReference>